<sequence>MASLATSGGSTLGSSGRQIPLLCSVCPEAPRFSDVSHLLTHIASKGHLHHETQTRLRRNQDLASLALLEQYEQWYKDNGIEALLVERMKAKQQKEAAKARRVRGAALAPANKVKRKAKRRSPNSTSATPAKQAKLEQGDYIPDFPLFPGFLPSENDVDNQDDVFVSTDMLALKGQVWPGMGKMDLANEDMKRTRNQRKPNSVIDKMRRTSEGIEPTQVVMTPDFEVERIKGVYDSSSPIPGQEEETPKKVIKPKRKRSEVLAEVSVNVPRGGNRRSTRLSLASTNSSNSHKMKHLKLEYDRDTSSDLTPSLGAFRHSHDIFRDDDGCPGSYADRSFATPTHREPKFDTRERLNMHSLNPMSHSIVVSPTPSSRDVSTRLLSARSRGPPRAYLGHGGPLSLGGLSQPETVYGLGDASMFGPPTRLAFAASPYNSLSQDGYRLLPSHLQAKQEDYSSTSSDSLSGSNSGSFLSMAETNPLFSQDRVFLSPYHPSNTNPPLSSMSFTPINRVQDHGHGSHDHDHRPQLPDIKLENHMCDGIESSTCAEKQGGLSMHAMWDSHGPGSGVGIRPELNEDEIDL</sequence>
<evidence type="ECO:0000313" key="3">
    <source>
        <dbReference type="Proteomes" id="UP000226192"/>
    </source>
</evidence>
<dbReference type="AlphaFoldDB" id="A0A2C5YET4"/>
<proteinExistence type="predicted"/>
<comment type="caution">
    <text evidence="2">The sequence shown here is derived from an EMBL/GenBank/DDBJ whole genome shotgun (WGS) entry which is preliminary data.</text>
</comment>
<feature type="region of interest" description="Disordered" evidence="1">
    <location>
        <begin position="270"/>
        <end position="292"/>
    </location>
</feature>
<evidence type="ECO:0000256" key="1">
    <source>
        <dbReference type="SAM" id="MobiDB-lite"/>
    </source>
</evidence>
<gene>
    <name evidence="2" type="ORF">CDD81_3006</name>
</gene>
<feature type="region of interest" description="Disordered" evidence="1">
    <location>
        <begin position="99"/>
        <end position="135"/>
    </location>
</feature>
<accession>A0A2C5YET4</accession>
<dbReference type="Proteomes" id="UP000226192">
    <property type="component" value="Unassembled WGS sequence"/>
</dbReference>
<organism evidence="2 3">
    <name type="scientific">Ophiocordyceps australis</name>
    <dbReference type="NCBI Taxonomy" id="1399860"/>
    <lineage>
        <taxon>Eukaryota</taxon>
        <taxon>Fungi</taxon>
        <taxon>Dikarya</taxon>
        <taxon>Ascomycota</taxon>
        <taxon>Pezizomycotina</taxon>
        <taxon>Sordariomycetes</taxon>
        <taxon>Hypocreomycetidae</taxon>
        <taxon>Hypocreales</taxon>
        <taxon>Ophiocordycipitaceae</taxon>
        <taxon>Ophiocordyceps</taxon>
    </lineage>
</organism>
<dbReference type="STRING" id="1399860.A0A2C5YET4"/>
<name>A0A2C5YET4_9HYPO</name>
<evidence type="ECO:0000313" key="2">
    <source>
        <dbReference type="EMBL" id="PHH67237.1"/>
    </source>
</evidence>
<feature type="compositionally biased region" description="Basic residues" evidence="1">
    <location>
        <begin position="112"/>
        <end position="121"/>
    </location>
</feature>
<keyword evidence="3" id="KW-1185">Reference proteome</keyword>
<dbReference type="EMBL" id="NJET01000002">
    <property type="protein sequence ID" value="PHH67237.1"/>
    <property type="molecule type" value="Genomic_DNA"/>
</dbReference>
<feature type="compositionally biased region" description="Polar residues" evidence="1">
    <location>
        <begin position="278"/>
        <end position="289"/>
    </location>
</feature>
<protein>
    <submittedName>
        <fullName evidence="2">Uncharacterized protein</fullName>
    </submittedName>
</protein>
<dbReference type="OrthoDB" id="5428259at2759"/>
<reference evidence="2 3" key="1">
    <citation type="submission" date="2017-06" db="EMBL/GenBank/DDBJ databases">
        <title>Ant-infecting Ophiocordyceps genomes reveal a high diversity of potential behavioral manipulation genes and a possible major role for enterotoxins.</title>
        <authorList>
            <person name="De Bekker C."/>
            <person name="Evans H.C."/>
            <person name="Brachmann A."/>
            <person name="Hughes D.P."/>
        </authorList>
    </citation>
    <scope>NUCLEOTIDE SEQUENCE [LARGE SCALE GENOMIC DNA]</scope>
    <source>
        <strain evidence="2 3">Map64</strain>
    </source>
</reference>
<feature type="region of interest" description="Disordered" evidence="1">
    <location>
        <begin position="233"/>
        <end position="256"/>
    </location>
</feature>